<dbReference type="AlphaFoldDB" id="A0A226WZC1"/>
<organism evidence="3 4">
    <name type="scientific">Caballeronia sordidicola</name>
    <name type="common">Burkholderia sordidicola</name>
    <dbReference type="NCBI Taxonomy" id="196367"/>
    <lineage>
        <taxon>Bacteria</taxon>
        <taxon>Pseudomonadati</taxon>
        <taxon>Pseudomonadota</taxon>
        <taxon>Betaproteobacteria</taxon>
        <taxon>Burkholderiales</taxon>
        <taxon>Burkholderiaceae</taxon>
        <taxon>Caballeronia</taxon>
    </lineage>
</organism>
<comment type="caution">
    <text evidence="3">The sequence shown here is derived from an EMBL/GenBank/DDBJ whole genome shotgun (WGS) entry which is preliminary data.</text>
</comment>
<reference evidence="4" key="1">
    <citation type="submission" date="2017-01" db="EMBL/GenBank/DDBJ databases">
        <title>Genome Analysis of Deinococcus marmoris KOPRI26562.</title>
        <authorList>
            <person name="Kim J.H."/>
            <person name="Oh H.-M."/>
        </authorList>
    </citation>
    <scope>NUCLEOTIDE SEQUENCE [LARGE SCALE GENOMIC DNA]</scope>
    <source>
        <strain evidence="4">PAMC 26633</strain>
    </source>
</reference>
<evidence type="ECO:0000256" key="2">
    <source>
        <dbReference type="SAM" id="SignalP"/>
    </source>
</evidence>
<protein>
    <submittedName>
        <fullName evidence="3">Uncharacterized protein</fullName>
    </submittedName>
</protein>
<feature type="chain" id="PRO_5013053585" evidence="2">
    <location>
        <begin position="19"/>
        <end position="116"/>
    </location>
</feature>
<proteinExistence type="predicted"/>
<evidence type="ECO:0000313" key="4">
    <source>
        <dbReference type="Proteomes" id="UP000214720"/>
    </source>
</evidence>
<keyword evidence="2" id="KW-0732">Signal</keyword>
<dbReference type="Proteomes" id="UP000214720">
    <property type="component" value="Unassembled WGS sequence"/>
</dbReference>
<feature type="signal peptide" evidence="2">
    <location>
        <begin position="1"/>
        <end position="18"/>
    </location>
</feature>
<evidence type="ECO:0000256" key="1">
    <source>
        <dbReference type="SAM" id="MobiDB-lite"/>
    </source>
</evidence>
<feature type="region of interest" description="Disordered" evidence="1">
    <location>
        <begin position="79"/>
        <end position="116"/>
    </location>
</feature>
<sequence length="116" mass="12160">MALGAAALLAMGGKGAQAANATANATASHVARRMRRGVQCKEYIDMGMDLLKRVVSGCLPSVSAYHWQASLNFLTRNKSNREIRPNGRRSAPANPVAAKDIAGPTISHTEAALSTA</sequence>
<gene>
    <name evidence="3" type="ORF">BSU04_21145</name>
</gene>
<accession>A0A226WZC1</accession>
<evidence type="ECO:0000313" key="3">
    <source>
        <dbReference type="EMBL" id="OXC76524.1"/>
    </source>
</evidence>
<name>A0A226WZC1_CABSO</name>
<dbReference type="EMBL" id="MTHB01000123">
    <property type="protein sequence ID" value="OXC76524.1"/>
    <property type="molecule type" value="Genomic_DNA"/>
</dbReference>
<feature type="compositionally biased region" description="Polar residues" evidence="1">
    <location>
        <begin position="106"/>
        <end position="116"/>
    </location>
</feature>